<protein>
    <recommendedName>
        <fullName evidence="9">3-oxo-tetronate 4-phosphate decarboxylase</fullName>
        <ecNumber evidence="8">4.1.1.104</ecNumber>
    </recommendedName>
</protein>
<dbReference type="EMBL" id="QRAP01000006">
    <property type="protein sequence ID" value="RDK89977.1"/>
    <property type="molecule type" value="Genomic_DNA"/>
</dbReference>
<dbReference type="NCBIfam" id="NF043034">
    <property type="entry name" value="OxoTetrPhDc"/>
    <property type="match status" value="1"/>
</dbReference>
<organism evidence="13 14">
    <name type="scientific">Enterobacillus tribolii</name>
    <dbReference type="NCBI Taxonomy" id="1487935"/>
    <lineage>
        <taxon>Bacteria</taxon>
        <taxon>Pseudomonadati</taxon>
        <taxon>Pseudomonadota</taxon>
        <taxon>Gammaproteobacteria</taxon>
        <taxon>Enterobacterales</taxon>
        <taxon>Hafniaceae</taxon>
        <taxon>Enterobacillus</taxon>
    </lineage>
</organism>
<dbReference type="Gene3D" id="3.40.225.10">
    <property type="entry name" value="Class II aldolase/adducin N-terminal domain"/>
    <property type="match status" value="1"/>
</dbReference>
<sequence>MSDILTESQLREQLVHYGKSLFDRGYSSGGSGNISVRLPDGGFLVTPTNSCLGELQADTLSKLDAQGRHIAGERPSKEVPMHMAYYRCRPACGAVVHLHSPWLTALACLPCDTPENCLPPLTPYYVMRIGRLPLLPYFRPGHEAIGEALSEIAGHCSAALLANHGPIVSGGTLREAVFNIEELEDSARIWLTLKPLGYVPLSAAAIAELEQVYRP</sequence>
<dbReference type="GO" id="GO:0016832">
    <property type="term" value="F:aldehyde-lyase activity"/>
    <property type="evidence" value="ECO:0007669"/>
    <property type="project" value="InterPro"/>
</dbReference>
<feature type="domain" description="Class II aldolase/adducin N-terminal" evidence="12">
    <location>
        <begin position="12"/>
        <end position="191"/>
    </location>
</feature>
<evidence type="ECO:0000256" key="11">
    <source>
        <dbReference type="ARBA" id="ARBA00048603"/>
    </source>
</evidence>
<dbReference type="InterPro" id="IPR036409">
    <property type="entry name" value="Aldolase_II/adducin_N_sf"/>
</dbReference>
<keyword evidence="4" id="KW-0862">Zinc</keyword>
<evidence type="ECO:0000256" key="9">
    <source>
        <dbReference type="ARBA" id="ARBA00044803"/>
    </source>
</evidence>
<evidence type="ECO:0000256" key="10">
    <source>
        <dbReference type="ARBA" id="ARBA00047520"/>
    </source>
</evidence>
<dbReference type="Proteomes" id="UP000254848">
    <property type="component" value="Unassembled WGS sequence"/>
</dbReference>
<comment type="catalytic activity">
    <reaction evidence="11">
        <text>3-dehydro-4-O-phospho-L-erythronate + H(+) = dihydroxyacetone phosphate + CO2</text>
        <dbReference type="Rhea" id="RHEA:52404"/>
        <dbReference type="ChEBI" id="CHEBI:15378"/>
        <dbReference type="ChEBI" id="CHEBI:16526"/>
        <dbReference type="ChEBI" id="CHEBI:57642"/>
        <dbReference type="ChEBI" id="CHEBI:136592"/>
        <dbReference type="EC" id="4.1.1.104"/>
    </reaction>
</comment>
<dbReference type="EC" id="4.1.1.104" evidence="8"/>
<evidence type="ECO:0000256" key="4">
    <source>
        <dbReference type="ARBA" id="ARBA00022833"/>
    </source>
</evidence>
<comment type="similarity">
    <text evidence="2">Belongs to the aldolase class II family. AraD/FucA subfamily.</text>
</comment>
<dbReference type="RefSeq" id="WP_115459087.1">
    <property type="nucleotide sequence ID" value="NZ_QRAP01000006.1"/>
</dbReference>
<dbReference type="OrthoDB" id="5500703at2"/>
<dbReference type="SUPFAM" id="SSF53639">
    <property type="entry name" value="AraD/HMP-PK domain-like"/>
    <property type="match status" value="1"/>
</dbReference>
<evidence type="ECO:0000313" key="14">
    <source>
        <dbReference type="Proteomes" id="UP000254848"/>
    </source>
</evidence>
<evidence type="ECO:0000256" key="1">
    <source>
        <dbReference type="ARBA" id="ARBA00001947"/>
    </source>
</evidence>
<comment type="cofactor">
    <cofactor evidence="1">
        <name>Zn(2+)</name>
        <dbReference type="ChEBI" id="CHEBI:29105"/>
    </cofactor>
</comment>
<dbReference type="PANTHER" id="PTHR22789:SF0">
    <property type="entry name" value="3-OXO-TETRONATE 4-PHOSPHATE DECARBOXYLASE-RELATED"/>
    <property type="match status" value="1"/>
</dbReference>
<evidence type="ECO:0000256" key="8">
    <source>
        <dbReference type="ARBA" id="ARBA00044772"/>
    </source>
</evidence>
<dbReference type="GO" id="GO:0019323">
    <property type="term" value="P:pentose catabolic process"/>
    <property type="evidence" value="ECO:0007669"/>
    <property type="project" value="InterPro"/>
</dbReference>
<keyword evidence="14" id="KW-1185">Reference proteome</keyword>
<gene>
    <name evidence="13" type="ORF">C8D90_106183</name>
</gene>
<dbReference type="NCBIfam" id="NF006000">
    <property type="entry name" value="PRK08130.1"/>
    <property type="match status" value="1"/>
</dbReference>
<keyword evidence="5" id="KW-0456">Lyase</keyword>
<dbReference type="SMART" id="SM01007">
    <property type="entry name" value="Aldolase_II"/>
    <property type="match status" value="1"/>
</dbReference>
<dbReference type="InterPro" id="IPR050197">
    <property type="entry name" value="Aldolase_class_II_sugar_metab"/>
</dbReference>
<accession>A0A370QNM4</accession>
<dbReference type="GO" id="GO:0046872">
    <property type="term" value="F:metal ion binding"/>
    <property type="evidence" value="ECO:0007669"/>
    <property type="project" value="UniProtKB-KW"/>
</dbReference>
<evidence type="ECO:0000256" key="2">
    <source>
        <dbReference type="ARBA" id="ARBA00010037"/>
    </source>
</evidence>
<dbReference type="GO" id="GO:0005829">
    <property type="term" value="C:cytosol"/>
    <property type="evidence" value="ECO:0007669"/>
    <property type="project" value="TreeGrafter"/>
</dbReference>
<evidence type="ECO:0000259" key="12">
    <source>
        <dbReference type="SMART" id="SM01007"/>
    </source>
</evidence>
<comment type="function">
    <text evidence="7">Catalyzes the decarboxylation of 3-oxo-tetronate 4-phosphate to dihydroxyacetone phosphate (DHAP) and CO(2).</text>
</comment>
<keyword evidence="3" id="KW-0479">Metal-binding</keyword>
<keyword evidence="6" id="KW-0119">Carbohydrate metabolism</keyword>
<evidence type="ECO:0000256" key="7">
    <source>
        <dbReference type="ARBA" id="ARBA00044745"/>
    </source>
</evidence>
<dbReference type="PANTHER" id="PTHR22789">
    <property type="entry name" value="FUCULOSE PHOSPHATE ALDOLASE"/>
    <property type="match status" value="1"/>
</dbReference>
<proteinExistence type="inferred from homology"/>
<evidence type="ECO:0000256" key="6">
    <source>
        <dbReference type="ARBA" id="ARBA00023277"/>
    </source>
</evidence>
<dbReference type="InterPro" id="IPR001303">
    <property type="entry name" value="Aldolase_II/adducin_N"/>
</dbReference>
<dbReference type="AlphaFoldDB" id="A0A370QNM4"/>
<name>A0A370QNM4_9GAMM</name>
<dbReference type="InterPro" id="IPR050013">
    <property type="entry name" value="OtnC"/>
</dbReference>
<reference evidence="13 14" key="1">
    <citation type="submission" date="2018-07" db="EMBL/GenBank/DDBJ databases">
        <title>Genomic Encyclopedia of Type Strains, Phase IV (KMG-IV): sequencing the most valuable type-strain genomes for metagenomic binning, comparative biology and taxonomic classification.</title>
        <authorList>
            <person name="Goeker M."/>
        </authorList>
    </citation>
    <scope>NUCLEOTIDE SEQUENCE [LARGE SCALE GENOMIC DNA]</scope>
    <source>
        <strain evidence="13 14">DSM 103736</strain>
    </source>
</reference>
<comment type="catalytic activity">
    <reaction evidence="10">
        <text>3-dehydro-4-O-phospho-D-erythronate + H(+) = dihydroxyacetone phosphate + CO2</text>
        <dbReference type="Rhea" id="RHEA:52416"/>
        <dbReference type="ChEBI" id="CHEBI:15378"/>
        <dbReference type="ChEBI" id="CHEBI:16526"/>
        <dbReference type="ChEBI" id="CHEBI:57642"/>
        <dbReference type="ChEBI" id="CHEBI:136593"/>
        <dbReference type="EC" id="4.1.1.104"/>
    </reaction>
</comment>
<evidence type="ECO:0000256" key="3">
    <source>
        <dbReference type="ARBA" id="ARBA00022723"/>
    </source>
</evidence>
<evidence type="ECO:0000313" key="13">
    <source>
        <dbReference type="EMBL" id="RDK89977.1"/>
    </source>
</evidence>
<dbReference type="Pfam" id="PF00596">
    <property type="entry name" value="Aldolase_II"/>
    <property type="match status" value="1"/>
</dbReference>
<comment type="caution">
    <text evidence="13">The sequence shown here is derived from an EMBL/GenBank/DDBJ whole genome shotgun (WGS) entry which is preliminary data.</text>
</comment>
<evidence type="ECO:0000256" key="5">
    <source>
        <dbReference type="ARBA" id="ARBA00023239"/>
    </source>
</evidence>
<dbReference type="FunFam" id="3.40.225.10:FF:000008">
    <property type="entry name" value="Sugar aldolase"/>
    <property type="match status" value="1"/>
</dbReference>